<reference evidence="2 3" key="1">
    <citation type="submission" date="2015-07" db="EMBL/GenBank/DDBJ databases">
        <title>Draft genome sequence of a diazotrophic, plant growth-promoting rhizobacterium of the Pseudomonas syringae complex.</title>
        <authorList>
            <person name="Patten C.L."/>
            <person name="Jeong H."/>
        </authorList>
    </citation>
    <scope>NUCLEOTIDE SEQUENCE [LARGE SCALE GENOMIC DNA]</scope>
    <source>
        <strain evidence="2 3">GR12-2</strain>
    </source>
</reference>
<accession>A0A1C7Z2B6</accession>
<proteinExistence type="predicted"/>
<dbReference type="Proteomes" id="UP000093104">
    <property type="component" value="Unassembled WGS sequence"/>
</dbReference>
<dbReference type="PROSITE" id="PS00134">
    <property type="entry name" value="TRYPSIN_HIS"/>
    <property type="match status" value="1"/>
</dbReference>
<comment type="caution">
    <text evidence="2">The sequence shown here is derived from an EMBL/GenBank/DDBJ whole genome shotgun (WGS) entry which is preliminary data.</text>
</comment>
<dbReference type="AlphaFoldDB" id="A0A1C7Z2B6"/>
<dbReference type="GO" id="GO:0004252">
    <property type="term" value="F:serine-type endopeptidase activity"/>
    <property type="evidence" value="ECO:0007669"/>
    <property type="project" value="InterPro"/>
</dbReference>
<dbReference type="InterPro" id="IPR018114">
    <property type="entry name" value="TRYPSIN_HIS"/>
</dbReference>
<protein>
    <recommendedName>
        <fullName evidence="4">Trypsin</fullName>
    </recommendedName>
</protein>
<evidence type="ECO:0000256" key="1">
    <source>
        <dbReference type="SAM" id="SignalP"/>
    </source>
</evidence>
<keyword evidence="1" id="KW-0732">Signal</keyword>
<sequence length="503" mass="54537">MKAFFFMILLLSEMCMAATISVAEHIIDDPFMPKASTESAHYKKLEYPAREDYDFYRAIGLLQGICSSSFIKTSNDPSAPAYLLSAGHCVQDLDALADNSVVIDKPVEFSAAFNNFVDTQDDRILVNIDQIAYSTMKGMDISILRTDKTIGELQALNLQAFTLSRRVPVNGEGTVVAGMPNADPLMIDRCTVTGRVDLLEGIFHFNDFLENTCVLIGGMSGGPSFSAATDGQPTELVAVSSTGADERIWLGTPCHINKPCVGRPEGFVQANNHSYIVPVAGIQDCFDSQGLFQLSHAGCPLPTPTGLIIENHPVEITGASAASENQTWNFTPQHPSGGLKVKMIDVRGASDTCKSMTGYTPVVLPGFDPRLEQIPVHKEGIYQYCLLPADSPTATAVDVIMVKVDNTPSAVQPDVRVLPGTDNAVKIFYSYILNENSNFYSAYGPLDSFVCPVVGSGSYEIVAQMTFVDVPYPRVKVCSYLEDSALNKGVLYELDYPPDGAKK</sequence>
<name>A0A1C7Z2B6_PSESX</name>
<evidence type="ECO:0008006" key="4">
    <source>
        <dbReference type="Google" id="ProtNLM"/>
    </source>
</evidence>
<feature type="chain" id="PRO_5008892038" description="Trypsin" evidence="1">
    <location>
        <begin position="18"/>
        <end position="503"/>
    </location>
</feature>
<organism evidence="2 3">
    <name type="scientific">Pseudomonas syringae</name>
    <dbReference type="NCBI Taxonomy" id="317"/>
    <lineage>
        <taxon>Bacteria</taxon>
        <taxon>Pseudomonadati</taxon>
        <taxon>Pseudomonadota</taxon>
        <taxon>Gammaproteobacteria</taxon>
        <taxon>Pseudomonadales</taxon>
        <taxon>Pseudomonadaceae</taxon>
        <taxon>Pseudomonas</taxon>
    </lineage>
</organism>
<dbReference type="InterPro" id="IPR009003">
    <property type="entry name" value="Peptidase_S1_PA"/>
</dbReference>
<dbReference type="GO" id="GO:0006508">
    <property type="term" value="P:proteolysis"/>
    <property type="evidence" value="ECO:0007669"/>
    <property type="project" value="InterPro"/>
</dbReference>
<evidence type="ECO:0000313" key="3">
    <source>
        <dbReference type="Proteomes" id="UP000093104"/>
    </source>
</evidence>
<dbReference type="OrthoDB" id="6968353at2"/>
<dbReference type="RefSeq" id="WP_065835025.1">
    <property type="nucleotide sequence ID" value="NZ_LGSI01000058.1"/>
</dbReference>
<dbReference type="Pfam" id="PF13365">
    <property type="entry name" value="Trypsin_2"/>
    <property type="match status" value="1"/>
</dbReference>
<gene>
    <name evidence="2" type="ORF">AFK24_20855</name>
</gene>
<feature type="signal peptide" evidence="1">
    <location>
        <begin position="1"/>
        <end position="17"/>
    </location>
</feature>
<dbReference type="EMBL" id="LGSI01000058">
    <property type="protein sequence ID" value="OCR23147.1"/>
    <property type="molecule type" value="Genomic_DNA"/>
</dbReference>
<dbReference type="SUPFAM" id="SSF50494">
    <property type="entry name" value="Trypsin-like serine proteases"/>
    <property type="match status" value="1"/>
</dbReference>
<evidence type="ECO:0000313" key="2">
    <source>
        <dbReference type="EMBL" id="OCR23147.1"/>
    </source>
</evidence>